<dbReference type="Gene3D" id="1.10.10.10">
    <property type="entry name" value="Winged helix-like DNA-binding domain superfamily/Winged helix DNA-binding domain"/>
    <property type="match status" value="1"/>
</dbReference>
<feature type="domain" description="OmpR/PhoB-type" evidence="5">
    <location>
        <begin position="149"/>
        <end position="247"/>
    </location>
</feature>
<name>A0A366EVM4_9HYPH</name>
<dbReference type="PROSITE" id="PS51755">
    <property type="entry name" value="OMPR_PHOB"/>
    <property type="match status" value="1"/>
</dbReference>
<dbReference type="InterPro" id="IPR016032">
    <property type="entry name" value="Sig_transdc_resp-reg_C-effctor"/>
</dbReference>
<reference evidence="6 7" key="1">
    <citation type="submission" date="2018-06" db="EMBL/GenBank/DDBJ databases">
        <title>Genomic Encyclopedia of Type Strains, Phase IV (KMG-IV): sequencing the most valuable type-strain genomes for metagenomic binning, comparative biology and taxonomic classification.</title>
        <authorList>
            <person name="Goeker M."/>
        </authorList>
    </citation>
    <scope>NUCLEOTIDE SEQUENCE [LARGE SCALE GENOMIC DNA]</scope>
    <source>
        <strain evidence="6 7">DSM 24875</strain>
    </source>
</reference>
<dbReference type="GO" id="GO:0006355">
    <property type="term" value="P:regulation of DNA-templated transcription"/>
    <property type="evidence" value="ECO:0007669"/>
    <property type="project" value="InterPro"/>
</dbReference>
<dbReference type="InterPro" id="IPR011006">
    <property type="entry name" value="CheY-like_superfamily"/>
</dbReference>
<dbReference type="SUPFAM" id="SSF46894">
    <property type="entry name" value="C-terminal effector domain of the bipartite response regulators"/>
    <property type="match status" value="1"/>
</dbReference>
<evidence type="ECO:0000256" key="3">
    <source>
        <dbReference type="PROSITE-ProRule" id="PRU01091"/>
    </source>
</evidence>
<accession>A0A366EVM4</accession>
<dbReference type="PANTHER" id="PTHR48111:SF76">
    <property type="entry name" value="TWO-COMPONENT RESPONSE REGULATOR"/>
    <property type="match status" value="1"/>
</dbReference>
<feature type="modified residue" description="4-aspartylphosphate" evidence="2">
    <location>
        <position position="76"/>
    </location>
</feature>
<keyword evidence="2" id="KW-0597">Phosphoprotein</keyword>
<dbReference type="SMART" id="SM00448">
    <property type="entry name" value="REC"/>
    <property type="match status" value="1"/>
</dbReference>
<dbReference type="Pfam" id="PF00072">
    <property type="entry name" value="Response_reg"/>
    <property type="match status" value="1"/>
</dbReference>
<dbReference type="AlphaFoldDB" id="A0A366EVM4"/>
<evidence type="ECO:0000259" key="5">
    <source>
        <dbReference type="PROSITE" id="PS51755"/>
    </source>
</evidence>
<evidence type="ECO:0000313" key="7">
    <source>
        <dbReference type="Proteomes" id="UP000253529"/>
    </source>
</evidence>
<protein>
    <submittedName>
        <fullName evidence="6">Two-component system OmpR family response regulator</fullName>
    </submittedName>
</protein>
<dbReference type="InterPro" id="IPR001867">
    <property type="entry name" value="OmpR/PhoB-type_DNA-bd"/>
</dbReference>
<dbReference type="GO" id="GO:0005829">
    <property type="term" value="C:cytosol"/>
    <property type="evidence" value="ECO:0007669"/>
    <property type="project" value="TreeGrafter"/>
</dbReference>
<dbReference type="SMART" id="SM00862">
    <property type="entry name" value="Trans_reg_C"/>
    <property type="match status" value="1"/>
</dbReference>
<dbReference type="CDD" id="cd00383">
    <property type="entry name" value="trans_reg_C"/>
    <property type="match status" value="1"/>
</dbReference>
<dbReference type="PROSITE" id="PS50110">
    <property type="entry name" value="RESPONSE_REGULATORY"/>
    <property type="match status" value="1"/>
</dbReference>
<dbReference type="InterPro" id="IPR036388">
    <property type="entry name" value="WH-like_DNA-bd_sf"/>
</dbReference>
<dbReference type="GO" id="GO:0000156">
    <property type="term" value="F:phosphorelay response regulator activity"/>
    <property type="evidence" value="ECO:0007669"/>
    <property type="project" value="TreeGrafter"/>
</dbReference>
<dbReference type="Gene3D" id="3.40.50.2300">
    <property type="match status" value="1"/>
</dbReference>
<evidence type="ECO:0000256" key="1">
    <source>
        <dbReference type="ARBA" id="ARBA00023125"/>
    </source>
</evidence>
<comment type="caution">
    <text evidence="6">The sequence shown here is derived from an EMBL/GenBank/DDBJ whole genome shotgun (WGS) entry which is preliminary data.</text>
</comment>
<dbReference type="RefSeq" id="WP_113891634.1">
    <property type="nucleotide sequence ID" value="NZ_QNRK01000031.1"/>
</dbReference>
<dbReference type="SUPFAM" id="SSF52172">
    <property type="entry name" value="CheY-like"/>
    <property type="match status" value="1"/>
</dbReference>
<keyword evidence="7" id="KW-1185">Reference proteome</keyword>
<dbReference type="GO" id="GO:0000976">
    <property type="term" value="F:transcription cis-regulatory region binding"/>
    <property type="evidence" value="ECO:0007669"/>
    <property type="project" value="TreeGrafter"/>
</dbReference>
<evidence type="ECO:0000313" key="6">
    <source>
        <dbReference type="EMBL" id="RBP06437.1"/>
    </source>
</evidence>
<organism evidence="6 7">
    <name type="scientific">Roseiarcus fermentans</name>
    <dbReference type="NCBI Taxonomy" id="1473586"/>
    <lineage>
        <taxon>Bacteria</taxon>
        <taxon>Pseudomonadati</taxon>
        <taxon>Pseudomonadota</taxon>
        <taxon>Alphaproteobacteria</taxon>
        <taxon>Hyphomicrobiales</taxon>
        <taxon>Roseiarcaceae</taxon>
        <taxon>Roseiarcus</taxon>
    </lineage>
</organism>
<proteinExistence type="predicted"/>
<dbReference type="InterPro" id="IPR001789">
    <property type="entry name" value="Sig_transdc_resp-reg_receiver"/>
</dbReference>
<dbReference type="Pfam" id="PF00486">
    <property type="entry name" value="Trans_reg_C"/>
    <property type="match status" value="1"/>
</dbReference>
<keyword evidence="1 3" id="KW-0238">DNA-binding</keyword>
<dbReference type="EMBL" id="QNRK01000031">
    <property type="protein sequence ID" value="RBP06437.1"/>
    <property type="molecule type" value="Genomic_DNA"/>
</dbReference>
<evidence type="ECO:0000259" key="4">
    <source>
        <dbReference type="PROSITE" id="PS50110"/>
    </source>
</evidence>
<feature type="DNA-binding region" description="OmpR/PhoB-type" evidence="3">
    <location>
        <begin position="149"/>
        <end position="247"/>
    </location>
</feature>
<dbReference type="InterPro" id="IPR039420">
    <property type="entry name" value="WalR-like"/>
</dbReference>
<dbReference type="OrthoDB" id="9802426at2"/>
<feature type="domain" description="Response regulatory" evidence="4">
    <location>
        <begin position="27"/>
        <end position="141"/>
    </location>
</feature>
<dbReference type="GO" id="GO:0032993">
    <property type="term" value="C:protein-DNA complex"/>
    <property type="evidence" value="ECO:0007669"/>
    <property type="project" value="TreeGrafter"/>
</dbReference>
<gene>
    <name evidence="6" type="ORF">DFR50_13157</name>
</gene>
<sequence length="251" mass="28128">MSMTDPIVFGQVLPSRLTGLPASERGLILIIANDDGLAEPMRLELESSGFTVHVARTKSEGLQASRSRDVAAIIVDRMGGGVEGLTIVEELRVAGDHTPLLAVGVPESVEERITYIRSGADDYLTRPFDLREMTARVEALLRRRRDERAAVLEVGAIEMDLVKRVVRCMGRRVDLLPREFTLLEYFARHPRQILSREKLLEDVWRSRAYGRTNVVDVQVGNLRRKLDPTGERRFIVSVRGAGFRLEPAGLD</sequence>
<dbReference type="Gene3D" id="6.10.250.690">
    <property type="match status" value="1"/>
</dbReference>
<evidence type="ECO:0000256" key="2">
    <source>
        <dbReference type="PROSITE-ProRule" id="PRU00169"/>
    </source>
</evidence>
<dbReference type="Proteomes" id="UP000253529">
    <property type="component" value="Unassembled WGS sequence"/>
</dbReference>
<dbReference type="PANTHER" id="PTHR48111">
    <property type="entry name" value="REGULATOR OF RPOS"/>
    <property type="match status" value="1"/>
</dbReference>